<keyword evidence="2 6" id="KW-0963">Cytoplasm</keyword>
<dbReference type="SUPFAM" id="SSF116842">
    <property type="entry name" value="XseB-like"/>
    <property type="match status" value="1"/>
</dbReference>
<evidence type="ECO:0000256" key="3">
    <source>
        <dbReference type="ARBA" id="ARBA00022722"/>
    </source>
</evidence>
<dbReference type="EMBL" id="AZFY01000121">
    <property type="protein sequence ID" value="KRM04359.1"/>
    <property type="molecule type" value="Genomic_DNA"/>
</dbReference>
<evidence type="ECO:0000256" key="6">
    <source>
        <dbReference type="HAMAP-Rule" id="MF_00337"/>
    </source>
</evidence>
<evidence type="ECO:0000256" key="1">
    <source>
        <dbReference type="ARBA" id="ARBA00009998"/>
    </source>
</evidence>
<evidence type="ECO:0000256" key="2">
    <source>
        <dbReference type="ARBA" id="ARBA00022490"/>
    </source>
</evidence>
<dbReference type="GO" id="GO:0006308">
    <property type="term" value="P:DNA catabolic process"/>
    <property type="evidence" value="ECO:0007669"/>
    <property type="project" value="UniProtKB-UniRule"/>
</dbReference>
<dbReference type="InterPro" id="IPR037004">
    <property type="entry name" value="Exonuc_VII_ssu_sf"/>
</dbReference>
<comment type="subcellular location">
    <subcellularLocation>
        <location evidence="6">Cytoplasm</location>
    </subcellularLocation>
</comment>
<dbReference type="EC" id="3.1.11.6" evidence="6"/>
<dbReference type="Proteomes" id="UP000051966">
    <property type="component" value="Unassembled WGS sequence"/>
</dbReference>
<dbReference type="GO" id="GO:0008855">
    <property type="term" value="F:exodeoxyribonuclease VII activity"/>
    <property type="evidence" value="ECO:0007669"/>
    <property type="project" value="UniProtKB-UniRule"/>
</dbReference>
<dbReference type="PANTHER" id="PTHR34137">
    <property type="entry name" value="EXODEOXYRIBONUCLEASE 7 SMALL SUBUNIT"/>
    <property type="match status" value="1"/>
</dbReference>
<keyword evidence="4 6" id="KW-0378">Hydrolase</keyword>
<feature type="compositionally biased region" description="Basic and acidic residues" evidence="7">
    <location>
        <begin position="63"/>
        <end position="75"/>
    </location>
</feature>
<feature type="region of interest" description="Disordered" evidence="7">
    <location>
        <begin position="63"/>
        <end position="95"/>
    </location>
</feature>
<dbReference type="Pfam" id="PF02609">
    <property type="entry name" value="Exonuc_VII_S"/>
    <property type="match status" value="1"/>
</dbReference>
<comment type="subunit">
    <text evidence="6">Heterooligomer composed of large and small subunits.</text>
</comment>
<gene>
    <name evidence="6" type="primary">xseB</name>
    <name evidence="8" type="ORF">FD41_GL000967</name>
</gene>
<dbReference type="InterPro" id="IPR003761">
    <property type="entry name" value="Exonuc_VII_S"/>
</dbReference>
<name>A0A0R1VFZ8_9LACO</name>
<evidence type="ECO:0000256" key="7">
    <source>
        <dbReference type="SAM" id="MobiDB-lite"/>
    </source>
</evidence>
<dbReference type="PATRIC" id="fig|1423743.5.peg.999"/>
<dbReference type="HAMAP" id="MF_00337">
    <property type="entry name" value="Exonuc_7_S"/>
    <property type="match status" value="1"/>
</dbReference>
<evidence type="ECO:0000313" key="8">
    <source>
        <dbReference type="EMBL" id="KRM04359.1"/>
    </source>
</evidence>
<comment type="function">
    <text evidence="6">Bidirectionally degrades single-stranded DNA into large acid-insoluble oligonucleotides, which are then degraded further into small acid-soluble oligonucleotides.</text>
</comment>
<feature type="compositionally biased region" description="Acidic residues" evidence="7">
    <location>
        <begin position="81"/>
        <end position="95"/>
    </location>
</feature>
<evidence type="ECO:0000256" key="4">
    <source>
        <dbReference type="ARBA" id="ARBA00022801"/>
    </source>
</evidence>
<dbReference type="GO" id="GO:0005829">
    <property type="term" value="C:cytosol"/>
    <property type="evidence" value="ECO:0007669"/>
    <property type="project" value="TreeGrafter"/>
</dbReference>
<dbReference type="AlphaFoldDB" id="A0A0R1VFZ8"/>
<dbReference type="NCBIfam" id="NF002138">
    <property type="entry name" value="PRK00977.1-2"/>
    <property type="match status" value="1"/>
</dbReference>
<evidence type="ECO:0000313" key="9">
    <source>
        <dbReference type="Proteomes" id="UP000051966"/>
    </source>
</evidence>
<keyword evidence="3 6" id="KW-0540">Nuclease</keyword>
<sequence>MSKMTEPKTNETFEQKMEKLETIVNQLEQGNVSLEDSMDKFKTGIKLSEELQSTLTNAEHTMAKMMDKDGNEKPFENPSDGSDDNNEDDNNGQQA</sequence>
<comment type="catalytic activity">
    <reaction evidence="6">
        <text>Exonucleolytic cleavage in either 5'- to 3'- or 3'- to 5'-direction to yield nucleoside 5'-phosphates.</text>
        <dbReference type="EC" id="3.1.11.6"/>
    </reaction>
</comment>
<keyword evidence="5 6" id="KW-0269">Exonuclease</keyword>
<dbReference type="NCBIfam" id="TIGR01280">
    <property type="entry name" value="xseB"/>
    <property type="match status" value="1"/>
</dbReference>
<protein>
    <recommendedName>
        <fullName evidence="6">Exodeoxyribonuclease 7 small subunit</fullName>
        <ecNumber evidence="6">3.1.11.6</ecNumber>
    </recommendedName>
    <alternativeName>
        <fullName evidence="6">Exodeoxyribonuclease VII small subunit</fullName>
        <shortName evidence="6">Exonuclease VII small subunit</shortName>
    </alternativeName>
</protein>
<comment type="caution">
    <text evidence="8">The sequence shown here is derived from an EMBL/GenBank/DDBJ whole genome shotgun (WGS) entry which is preliminary data.</text>
</comment>
<dbReference type="PANTHER" id="PTHR34137:SF1">
    <property type="entry name" value="EXODEOXYRIBONUCLEASE 7 SMALL SUBUNIT"/>
    <property type="match status" value="1"/>
</dbReference>
<organism evidence="8 9">
    <name type="scientific">Lentilactobacillus farraginis DSM 18382 = JCM 14108</name>
    <dbReference type="NCBI Taxonomy" id="1423743"/>
    <lineage>
        <taxon>Bacteria</taxon>
        <taxon>Bacillati</taxon>
        <taxon>Bacillota</taxon>
        <taxon>Bacilli</taxon>
        <taxon>Lactobacillales</taxon>
        <taxon>Lactobacillaceae</taxon>
        <taxon>Lentilactobacillus</taxon>
    </lineage>
</organism>
<dbReference type="GO" id="GO:0009318">
    <property type="term" value="C:exodeoxyribonuclease VII complex"/>
    <property type="evidence" value="ECO:0007669"/>
    <property type="project" value="UniProtKB-UniRule"/>
</dbReference>
<dbReference type="Gene3D" id="1.10.287.1040">
    <property type="entry name" value="Exonuclease VII, small subunit"/>
    <property type="match status" value="1"/>
</dbReference>
<proteinExistence type="inferred from homology"/>
<evidence type="ECO:0000256" key="5">
    <source>
        <dbReference type="ARBA" id="ARBA00022839"/>
    </source>
</evidence>
<keyword evidence="9" id="KW-1185">Reference proteome</keyword>
<accession>A0A0R1VFZ8</accession>
<reference evidence="8 9" key="1">
    <citation type="journal article" date="2015" name="Genome Announc.">
        <title>Expanding the biotechnology potential of lactobacilli through comparative genomics of 213 strains and associated genera.</title>
        <authorList>
            <person name="Sun Z."/>
            <person name="Harris H.M."/>
            <person name="McCann A."/>
            <person name="Guo C."/>
            <person name="Argimon S."/>
            <person name="Zhang W."/>
            <person name="Yang X."/>
            <person name="Jeffery I.B."/>
            <person name="Cooney J.C."/>
            <person name="Kagawa T.F."/>
            <person name="Liu W."/>
            <person name="Song Y."/>
            <person name="Salvetti E."/>
            <person name="Wrobel A."/>
            <person name="Rasinkangas P."/>
            <person name="Parkhill J."/>
            <person name="Rea M.C."/>
            <person name="O'Sullivan O."/>
            <person name="Ritari J."/>
            <person name="Douillard F.P."/>
            <person name="Paul Ross R."/>
            <person name="Yang R."/>
            <person name="Briner A.E."/>
            <person name="Felis G.E."/>
            <person name="de Vos W.M."/>
            <person name="Barrangou R."/>
            <person name="Klaenhammer T.R."/>
            <person name="Caufield P.W."/>
            <person name="Cui Y."/>
            <person name="Zhang H."/>
            <person name="O'Toole P.W."/>
        </authorList>
    </citation>
    <scope>NUCLEOTIDE SEQUENCE [LARGE SCALE GENOMIC DNA]</scope>
    <source>
        <strain evidence="8 9">DSM 18382</strain>
    </source>
</reference>
<comment type="similarity">
    <text evidence="1 6">Belongs to the XseB family.</text>
</comment>